<organism evidence="1 2">
    <name type="scientific">Mycolicibacterium elephantis DSM 44368</name>
    <dbReference type="NCBI Taxonomy" id="1335622"/>
    <lineage>
        <taxon>Bacteria</taxon>
        <taxon>Bacillati</taxon>
        <taxon>Actinomycetota</taxon>
        <taxon>Actinomycetes</taxon>
        <taxon>Mycobacteriales</taxon>
        <taxon>Mycobacteriaceae</taxon>
        <taxon>Mycolicibacterium</taxon>
    </lineage>
</organism>
<name>A0A439DQ52_9MYCO</name>
<evidence type="ECO:0000313" key="1">
    <source>
        <dbReference type="EMBL" id="RWA17802.1"/>
    </source>
</evidence>
<gene>
    <name evidence="1" type="ORF">MELE44368_25090</name>
</gene>
<reference evidence="1 2" key="1">
    <citation type="submission" date="2013-06" db="EMBL/GenBank/DDBJ databases">
        <title>The draft sequence of the Mycobacterium elephantis genome.</title>
        <authorList>
            <person name="Pettersson F.B."/>
            <person name="Das S."/>
            <person name="Dasgupta S."/>
            <person name="Bhattacharya A."/>
            <person name="Kirsebom L.A."/>
        </authorList>
    </citation>
    <scope>NUCLEOTIDE SEQUENCE [LARGE SCALE GENOMIC DNA]</scope>
    <source>
        <strain evidence="1 2">DSM 44368</strain>
    </source>
</reference>
<keyword evidence="2" id="KW-1185">Reference proteome</keyword>
<dbReference type="Proteomes" id="UP000287177">
    <property type="component" value="Unassembled WGS sequence"/>
</dbReference>
<proteinExistence type="predicted"/>
<dbReference type="EMBL" id="ATDN01000031">
    <property type="protein sequence ID" value="RWA17802.1"/>
    <property type="molecule type" value="Genomic_DNA"/>
</dbReference>
<accession>A0A439DQ52</accession>
<sequence length="74" mass="7846">MGERCLGVVGQTFAGGHQMASHQIRGGAVQSCELPADFGRKLLGLDVLGDRRAGLALWFSIMFRLCATSPVGAR</sequence>
<evidence type="ECO:0000313" key="2">
    <source>
        <dbReference type="Proteomes" id="UP000287177"/>
    </source>
</evidence>
<dbReference type="AlphaFoldDB" id="A0A439DQ52"/>
<comment type="caution">
    <text evidence="1">The sequence shown here is derived from an EMBL/GenBank/DDBJ whole genome shotgun (WGS) entry which is preliminary data.</text>
</comment>
<protein>
    <submittedName>
        <fullName evidence="1">Uncharacterized protein</fullName>
    </submittedName>
</protein>